<dbReference type="Pfam" id="PF01512">
    <property type="entry name" value="Complex1_51K"/>
    <property type="match status" value="1"/>
</dbReference>
<keyword evidence="8" id="KW-0472">Membrane</keyword>
<evidence type="ECO:0000256" key="1">
    <source>
        <dbReference type="ARBA" id="ARBA00022448"/>
    </source>
</evidence>
<comment type="similarity">
    <text evidence="8">Belongs to the 4Fe4S bacterial-type ferredoxin family. RnfC subfamily.</text>
</comment>
<keyword evidence="8" id="KW-1278">Translocase</keyword>
<dbReference type="NCBIfam" id="TIGR01945">
    <property type="entry name" value="rnfC"/>
    <property type="match status" value="1"/>
</dbReference>
<dbReference type="RefSeq" id="WP_116496098.1">
    <property type="nucleotide sequence ID" value="NZ_QENZ01000003.1"/>
</dbReference>
<dbReference type="SUPFAM" id="SSF46548">
    <property type="entry name" value="alpha-helical ferredoxin"/>
    <property type="match status" value="1"/>
</dbReference>
<feature type="binding site" evidence="8">
    <location>
        <position position="371"/>
    </location>
    <ligand>
        <name>[4Fe-4S] cluster</name>
        <dbReference type="ChEBI" id="CHEBI:49883"/>
        <label>1</label>
    </ligand>
</feature>
<comment type="cofactor">
    <cofactor evidence="8">
        <name>[4Fe-4S] cluster</name>
        <dbReference type="ChEBI" id="CHEBI:49883"/>
    </cofactor>
    <text evidence="8">Binds 2 [4Fe-4S] clusters per subunit.</text>
</comment>
<dbReference type="PROSITE" id="PS00198">
    <property type="entry name" value="4FE4S_FER_1"/>
    <property type="match status" value="1"/>
</dbReference>
<feature type="domain" description="4Fe-4S ferredoxin-type" evidence="9">
    <location>
        <begin position="397"/>
        <end position="427"/>
    </location>
</feature>
<dbReference type="InterPro" id="IPR026902">
    <property type="entry name" value="RnfC_N"/>
</dbReference>
<dbReference type="PANTHER" id="PTHR43034:SF2">
    <property type="entry name" value="ION-TRANSLOCATING OXIDOREDUCTASE COMPLEX SUBUNIT C"/>
    <property type="match status" value="1"/>
</dbReference>
<evidence type="ECO:0000256" key="6">
    <source>
        <dbReference type="ARBA" id="ARBA00023004"/>
    </source>
</evidence>
<feature type="binding site" evidence="8">
    <location>
        <position position="413"/>
    </location>
    <ligand>
        <name>[4Fe-4S] cluster</name>
        <dbReference type="ChEBI" id="CHEBI:49883"/>
        <label>2</label>
    </ligand>
</feature>
<dbReference type="PANTHER" id="PTHR43034">
    <property type="entry name" value="ION-TRANSLOCATING OXIDOREDUCTASE COMPLEX SUBUNIT C"/>
    <property type="match status" value="1"/>
</dbReference>
<keyword evidence="4 8" id="KW-0677">Repeat</keyword>
<keyword evidence="7 8" id="KW-0411">Iron-sulfur</keyword>
<protein>
    <recommendedName>
        <fullName evidence="8">Ion-translocating oxidoreductase complex subunit C</fullName>
        <ecNumber evidence="8">7.-.-.-</ecNumber>
    </recommendedName>
    <alternativeName>
        <fullName evidence="8">Rnf electron transport complex subunit C</fullName>
    </alternativeName>
</protein>
<feature type="binding site" evidence="8">
    <location>
        <position position="417"/>
    </location>
    <ligand>
        <name>[4Fe-4S] cluster</name>
        <dbReference type="ChEBI" id="CHEBI:49883"/>
        <label>1</label>
    </ligand>
</feature>
<keyword evidence="5 8" id="KW-0249">Electron transport</keyword>
<keyword evidence="8" id="KW-1003">Cell membrane</keyword>
<dbReference type="InterPro" id="IPR019554">
    <property type="entry name" value="Soluble_ligand-bd"/>
</dbReference>
<feature type="binding site" evidence="8">
    <location>
        <position position="368"/>
    </location>
    <ligand>
        <name>[4Fe-4S] cluster</name>
        <dbReference type="ChEBI" id="CHEBI:49883"/>
        <label>1</label>
    </ligand>
</feature>
<dbReference type="GO" id="GO:0051539">
    <property type="term" value="F:4 iron, 4 sulfur cluster binding"/>
    <property type="evidence" value="ECO:0007669"/>
    <property type="project" value="UniProtKB-KW"/>
</dbReference>
<dbReference type="PROSITE" id="PS51379">
    <property type="entry name" value="4FE4S_FER_2"/>
    <property type="match status" value="2"/>
</dbReference>
<organism evidence="10 11">
    <name type="scientific">Balneicella halophila</name>
    <dbReference type="NCBI Taxonomy" id="1537566"/>
    <lineage>
        <taxon>Bacteria</taxon>
        <taxon>Pseudomonadati</taxon>
        <taxon>Bacteroidota</taxon>
        <taxon>Bacteroidia</taxon>
        <taxon>Bacteroidales</taxon>
        <taxon>Balneicellaceae</taxon>
        <taxon>Balneicella</taxon>
    </lineage>
</organism>
<dbReference type="Pfam" id="PF10531">
    <property type="entry name" value="SLBB"/>
    <property type="match status" value="1"/>
</dbReference>
<evidence type="ECO:0000256" key="5">
    <source>
        <dbReference type="ARBA" id="ARBA00022982"/>
    </source>
</evidence>
<dbReference type="GO" id="GO:0005886">
    <property type="term" value="C:plasma membrane"/>
    <property type="evidence" value="ECO:0007669"/>
    <property type="project" value="UniProtKB-SubCell"/>
</dbReference>
<keyword evidence="11" id="KW-1185">Reference proteome</keyword>
<accession>A0A7L4US34</accession>
<evidence type="ECO:0000256" key="4">
    <source>
        <dbReference type="ARBA" id="ARBA00022737"/>
    </source>
</evidence>
<dbReference type="HAMAP" id="MF_00461">
    <property type="entry name" value="RsxC_RnfC"/>
    <property type="match status" value="1"/>
</dbReference>
<feature type="binding site" evidence="8">
    <location>
        <position position="378"/>
    </location>
    <ligand>
        <name>[4Fe-4S] cluster</name>
        <dbReference type="ChEBI" id="CHEBI:49883"/>
        <label>2</label>
    </ligand>
</feature>
<dbReference type="GO" id="GO:0009055">
    <property type="term" value="F:electron transfer activity"/>
    <property type="evidence" value="ECO:0007669"/>
    <property type="project" value="InterPro"/>
</dbReference>
<name>A0A7L4US34_BALHA</name>
<keyword evidence="6 8" id="KW-0408">Iron</keyword>
<proteinExistence type="inferred from homology"/>
<dbReference type="SUPFAM" id="SSF142019">
    <property type="entry name" value="Nqo1 FMN-binding domain-like"/>
    <property type="match status" value="1"/>
</dbReference>
<dbReference type="Proteomes" id="UP000251835">
    <property type="component" value="Unassembled WGS sequence"/>
</dbReference>
<evidence type="ECO:0000259" key="9">
    <source>
        <dbReference type="PROSITE" id="PS51379"/>
    </source>
</evidence>
<evidence type="ECO:0000256" key="2">
    <source>
        <dbReference type="ARBA" id="ARBA00022485"/>
    </source>
</evidence>
<evidence type="ECO:0000256" key="7">
    <source>
        <dbReference type="ARBA" id="ARBA00023014"/>
    </source>
</evidence>
<dbReference type="GO" id="GO:0022900">
    <property type="term" value="P:electron transport chain"/>
    <property type="evidence" value="ECO:0007669"/>
    <property type="project" value="UniProtKB-UniRule"/>
</dbReference>
<comment type="caution">
    <text evidence="10">The sequence shown here is derived from an EMBL/GenBank/DDBJ whole genome shotgun (WGS) entry which is preliminary data.</text>
</comment>
<keyword evidence="2 8" id="KW-0004">4Fe-4S</keyword>
<evidence type="ECO:0000313" key="10">
    <source>
        <dbReference type="EMBL" id="PVX52570.1"/>
    </source>
</evidence>
<feature type="binding site" evidence="8">
    <location>
        <position position="410"/>
    </location>
    <ligand>
        <name>[4Fe-4S] cluster</name>
        <dbReference type="ChEBI" id="CHEBI:49883"/>
        <label>2</label>
    </ligand>
</feature>
<dbReference type="EMBL" id="QENZ01000003">
    <property type="protein sequence ID" value="PVX52570.1"/>
    <property type="molecule type" value="Genomic_DNA"/>
</dbReference>
<dbReference type="InterPro" id="IPR011538">
    <property type="entry name" value="Nuo51_FMN-bd"/>
</dbReference>
<dbReference type="InterPro" id="IPR037225">
    <property type="entry name" value="Nuo51_FMN-bd_sf"/>
</dbReference>
<dbReference type="InterPro" id="IPR010208">
    <property type="entry name" value="Ion_transpt_RnfC/RsxC"/>
</dbReference>
<keyword evidence="3 8" id="KW-0479">Metal-binding</keyword>
<dbReference type="Pfam" id="PF13237">
    <property type="entry name" value="Fer4_10"/>
    <property type="match status" value="1"/>
</dbReference>
<dbReference type="OrthoDB" id="9767754at2"/>
<comment type="subunit">
    <text evidence="8">The complex is composed of six subunits: RnfA, RnfB, RnfC, RnfD, RnfE and RnfG.</text>
</comment>
<feature type="binding site" evidence="8">
    <location>
        <position position="374"/>
    </location>
    <ligand>
        <name>[4Fe-4S] cluster</name>
        <dbReference type="ChEBI" id="CHEBI:49883"/>
        <label>1</label>
    </ligand>
</feature>
<comment type="subcellular location">
    <subcellularLocation>
        <location evidence="8">Cell membrane</location>
        <topology evidence="8">Peripheral membrane protein</topology>
    </subcellularLocation>
</comment>
<dbReference type="NCBIfam" id="NF003454">
    <property type="entry name" value="PRK05035.1"/>
    <property type="match status" value="1"/>
</dbReference>
<dbReference type="InterPro" id="IPR017896">
    <property type="entry name" value="4Fe4S_Fe-S-bd"/>
</dbReference>
<dbReference type="Gene3D" id="3.30.70.20">
    <property type="match status" value="1"/>
</dbReference>
<keyword evidence="1 8" id="KW-0813">Transport</keyword>
<feature type="binding site" evidence="8">
    <location>
        <position position="407"/>
    </location>
    <ligand>
        <name>[4Fe-4S] cluster</name>
        <dbReference type="ChEBI" id="CHEBI:49883"/>
        <label>2</label>
    </ligand>
</feature>
<dbReference type="AlphaFoldDB" id="A0A7L4US34"/>
<evidence type="ECO:0000313" key="11">
    <source>
        <dbReference type="Proteomes" id="UP000251835"/>
    </source>
</evidence>
<dbReference type="Pfam" id="PF13375">
    <property type="entry name" value="RnfC_N"/>
    <property type="match status" value="1"/>
</dbReference>
<gene>
    <name evidence="8" type="primary">rnfC</name>
    <name evidence="10" type="ORF">C7377_0897</name>
</gene>
<reference evidence="10 11" key="1">
    <citation type="submission" date="2018-05" db="EMBL/GenBank/DDBJ databases">
        <title>Genomic Encyclopedia of Type Strains, Phase IV (KMG-IV): sequencing the most valuable type-strain genomes for metagenomic binning, comparative biology and taxonomic classification.</title>
        <authorList>
            <person name="Goeker M."/>
        </authorList>
    </citation>
    <scope>NUCLEOTIDE SEQUENCE [LARGE SCALE GENOMIC DNA]</scope>
    <source>
        <strain evidence="10 11">DSM 28579</strain>
    </source>
</reference>
<dbReference type="Gene3D" id="3.40.50.11540">
    <property type="entry name" value="NADH-ubiquinone oxidoreductase 51kDa subunit"/>
    <property type="match status" value="1"/>
</dbReference>
<dbReference type="EC" id="7.-.-.-" evidence="8"/>
<evidence type="ECO:0000256" key="8">
    <source>
        <dbReference type="HAMAP-Rule" id="MF_00461"/>
    </source>
</evidence>
<dbReference type="InterPro" id="IPR017900">
    <property type="entry name" value="4Fe4S_Fe_S_CS"/>
</dbReference>
<sequence>MLKTFSLGGIHPPENKLSARKGLKDLPLPKMVTIPVSQHIGAPAKILVKRGEEVKVGQLIAESAGFISANIYASVSGKVKKIDQVVDASGYRKESIVISVEGDEWLDTIDRSDILNKTIELSPQEIIDKVAEAGIVGLGGATFPAHVKLMVPPGKKAEVLIVNGVECEPYLTSDHQLMLERGEQVIVGVQIVLKALGIDKAIIGIENNKEDAIKHLRMITKNHPNIKICPLKVQYPQGGEKQLIKATIDKEVPSGALPIEVGAVVQNVATIFAIYEAVQKNKPLISRIVTVTGKSFSNPSNWRCRIGIPISHLIEQAGGLPEDTEKVISGGPMMGKALTNLDAPITKGTSGVLLIRSLEARRKEMQNCIRCCKCVRVCPMGLEPYLLMQLTERNYHDRLEKEDVMDCIECGSCSYTCPSYRPLLDYIRIGKKDVGQIMRSRKK</sequence>
<dbReference type="GO" id="GO:0046872">
    <property type="term" value="F:metal ion binding"/>
    <property type="evidence" value="ECO:0007669"/>
    <property type="project" value="UniProtKB-KW"/>
</dbReference>
<comment type="function">
    <text evidence="8">Part of a membrane-bound complex that couples electron transfer with translocation of ions across the membrane.</text>
</comment>
<feature type="domain" description="4Fe-4S ferredoxin-type" evidence="9">
    <location>
        <begin position="359"/>
        <end position="381"/>
    </location>
</feature>
<evidence type="ECO:0000256" key="3">
    <source>
        <dbReference type="ARBA" id="ARBA00022723"/>
    </source>
</evidence>